<feature type="non-terminal residue" evidence="2">
    <location>
        <position position="1"/>
    </location>
</feature>
<feature type="region of interest" description="Disordered" evidence="1">
    <location>
        <begin position="60"/>
        <end position="87"/>
    </location>
</feature>
<name>A0AAV6NST0_9ROSI</name>
<evidence type="ECO:0000256" key="1">
    <source>
        <dbReference type="SAM" id="MobiDB-lite"/>
    </source>
</evidence>
<organism evidence="2 3">
    <name type="scientific">Cucurbita argyrosperma subsp. sororia</name>
    <dbReference type="NCBI Taxonomy" id="37648"/>
    <lineage>
        <taxon>Eukaryota</taxon>
        <taxon>Viridiplantae</taxon>
        <taxon>Streptophyta</taxon>
        <taxon>Embryophyta</taxon>
        <taxon>Tracheophyta</taxon>
        <taxon>Spermatophyta</taxon>
        <taxon>Magnoliopsida</taxon>
        <taxon>eudicotyledons</taxon>
        <taxon>Gunneridae</taxon>
        <taxon>Pentapetalae</taxon>
        <taxon>rosids</taxon>
        <taxon>fabids</taxon>
        <taxon>Cucurbitales</taxon>
        <taxon>Cucurbitaceae</taxon>
        <taxon>Cucurbiteae</taxon>
        <taxon>Cucurbita</taxon>
    </lineage>
</organism>
<dbReference type="EMBL" id="JAGKQH010000004">
    <property type="protein sequence ID" value="KAG6602006.1"/>
    <property type="molecule type" value="Genomic_DNA"/>
</dbReference>
<keyword evidence="3" id="KW-1185">Reference proteome</keyword>
<comment type="caution">
    <text evidence="2">The sequence shown here is derived from an EMBL/GenBank/DDBJ whole genome shotgun (WGS) entry which is preliminary data.</text>
</comment>
<evidence type="ECO:0000313" key="2">
    <source>
        <dbReference type="EMBL" id="KAG6602006.1"/>
    </source>
</evidence>
<dbReference type="Proteomes" id="UP000685013">
    <property type="component" value="Chromosome 4"/>
</dbReference>
<gene>
    <name evidence="2" type="ORF">SDJN03_07239</name>
</gene>
<evidence type="ECO:0000313" key="3">
    <source>
        <dbReference type="Proteomes" id="UP000685013"/>
    </source>
</evidence>
<accession>A0AAV6NST0</accession>
<dbReference type="AlphaFoldDB" id="A0AAV6NST0"/>
<reference evidence="2 3" key="1">
    <citation type="journal article" date="2021" name="Hortic Res">
        <title>The domestication of Cucurbita argyrosperma as revealed by the genome of its wild relative.</title>
        <authorList>
            <person name="Barrera-Redondo J."/>
            <person name="Sanchez-de la Vega G."/>
            <person name="Aguirre-Liguori J.A."/>
            <person name="Castellanos-Morales G."/>
            <person name="Gutierrez-Guerrero Y.T."/>
            <person name="Aguirre-Dugua X."/>
            <person name="Aguirre-Planter E."/>
            <person name="Tenaillon M.I."/>
            <person name="Lira-Saade R."/>
            <person name="Eguiarte L.E."/>
        </authorList>
    </citation>
    <scope>NUCLEOTIDE SEQUENCE [LARGE SCALE GENOMIC DNA]</scope>
    <source>
        <strain evidence="2">JBR-2021</strain>
    </source>
</reference>
<proteinExistence type="predicted"/>
<sequence>MDENKNVIFYWASYNLTHTLSPILKLSGNLQKKQKLDGLDAVCGPYSSSNDQDSITATIHHQNPEKRTVASTQMRHKKTNKTTPKSSLPWRFVSPPSSISVLQQSRDTKEKLSGELPPCQSIARNFLDGSIGFNLLFPFHFPIGFLDYSAIRYF</sequence>
<protein>
    <submittedName>
        <fullName evidence="2">Uncharacterized protein</fullName>
    </submittedName>
</protein>